<dbReference type="Gene3D" id="3.90.226.10">
    <property type="entry name" value="2-enoyl-CoA Hydratase, Chain A, domain 1"/>
    <property type="match status" value="1"/>
</dbReference>
<gene>
    <name evidence="2" type="ORF">AB6724_11545</name>
</gene>
<dbReference type="RefSeq" id="WP_369338668.1">
    <property type="nucleotide sequence ID" value="NZ_JBFYGN010000011.1"/>
</dbReference>
<comment type="caution">
    <text evidence="2">The sequence shown here is derived from an EMBL/GenBank/DDBJ whole genome shotgun (WGS) entry which is preliminary data.</text>
</comment>
<dbReference type="SUPFAM" id="SSF52096">
    <property type="entry name" value="ClpP/crotonase"/>
    <property type="match status" value="1"/>
</dbReference>
<accession>A0ABV3ZV32</accession>
<dbReference type="InterPro" id="IPR001753">
    <property type="entry name" value="Enoyl-CoA_hydra/iso"/>
</dbReference>
<dbReference type="CDD" id="cd06558">
    <property type="entry name" value="crotonase-like"/>
    <property type="match status" value="1"/>
</dbReference>
<organism evidence="2 3">
    <name type="scientific">Comamonas guangdongensis</name>
    <dbReference type="NCBI Taxonomy" id="510515"/>
    <lineage>
        <taxon>Bacteria</taxon>
        <taxon>Pseudomonadati</taxon>
        <taxon>Pseudomonadota</taxon>
        <taxon>Betaproteobacteria</taxon>
        <taxon>Burkholderiales</taxon>
        <taxon>Comamonadaceae</taxon>
        <taxon>Comamonas</taxon>
    </lineage>
</organism>
<dbReference type="Pfam" id="PF00378">
    <property type="entry name" value="ECH_1"/>
    <property type="match status" value="1"/>
</dbReference>
<evidence type="ECO:0000313" key="3">
    <source>
        <dbReference type="Proteomes" id="UP001561046"/>
    </source>
</evidence>
<dbReference type="InterPro" id="IPR029045">
    <property type="entry name" value="ClpP/crotonase-like_dom_sf"/>
</dbReference>
<keyword evidence="3" id="KW-1185">Reference proteome</keyword>
<dbReference type="InterPro" id="IPR051683">
    <property type="entry name" value="Enoyl-CoA_Hydratase/Isomerase"/>
</dbReference>
<dbReference type="InterPro" id="IPR014748">
    <property type="entry name" value="Enoyl-CoA_hydra_C"/>
</dbReference>
<dbReference type="PANTHER" id="PTHR42964">
    <property type="entry name" value="ENOYL-COA HYDRATASE"/>
    <property type="match status" value="1"/>
</dbReference>
<dbReference type="PANTHER" id="PTHR42964:SF1">
    <property type="entry name" value="POLYKETIDE BIOSYNTHESIS ENOYL-COA HYDRATASE PKSH-RELATED"/>
    <property type="match status" value="1"/>
</dbReference>
<dbReference type="Gene3D" id="1.10.12.10">
    <property type="entry name" value="Lyase 2-enoyl-coa Hydratase, Chain A, domain 2"/>
    <property type="match status" value="1"/>
</dbReference>
<protein>
    <submittedName>
        <fullName evidence="2">Enoyl-CoA hydratase/isomerase family protein</fullName>
    </submittedName>
</protein>
<proteinExistence type="inferred from homology"/>
<comment type="similarity">
    <text evidence="1">Belongs to the enoyl-CoA hydratase/isomerase family.</text>
</comment>
<evidence type="ECO:0000313" key="2">
    <source>
        <dbReference type="EMBL" id="MEX8193471.1"/>
    </source>
</evidence>
<dbReference type="Proteomes" id="UP001561046">
    <property type="component" value="Unassembled WGS sequence"/>
</dbReference>
<sequence>MAEVLQIEREPLADGWLEWWRLDSPQTRNALTDEMVGALRRACAHARADAGLRMVVLSGNGGYFCAGGSLGSFASAIGRPLEAHEGGDPLVRSNREFGALLQDLAGLPQLLVAAVQGSAMGGGLGLVCVADLVLAASDAVFATPEVTLGIVPAQIAPFVVRRMGDGRAREWLLGGQRRSAAQAREAGLVHRLIAAADEQDWQTQLRAHIQVCAQAAPAAVAATKQLLAAAAHQPLDELLGLGARTFAQALRGPEAGTGLKAFANKQAAPWMVQQKG</sequence>
<evidence type="ECO:0000256" key="1">
    <source>
        <dbReference type="ARBA" id="ARBA00005254"/>
    </source>
</evidence>
<name>A0ABV3ZV32_9BURK</name>
<reference evidence="2 3" key="1">
    <citation type="journal article" date="2013" name="Int. J. Syst. Evol. Microbiol.">
        <title>Comamonas guangdongensis sp. nov., isolated from subterranean forest sediment, and emended description of the genus Comamonas.</title>
        <authorList>
            <person name="Zhang J."/>
            <person name="Wang Y."/>
            <person name="Zhou S."/>
            <person name="Wu C."/>
            <person name="He J."/>
            <person name="Li F."/>
        </authorList>
    </citation>
    <scope>NUCLEOTIDE SEQUENCE [LARGE SCALE GENOMIC DNA]</scope>
    <source>
        <strain evidence="2 3">CCTCC AB2011133</strain>
    </source>
</reference>
<dbReference type="EMBL" id="JBFYGN010000011">
    <property type="protein sequence ID" value="MEX8193471.1"/>
    <property type="molecule type" value="Genomic_DNA"/>
</dbReference>